<name>A0A0A9GEW8_ARUDO</name>
<evidence type="ECO:0000313" key="1">
    <source>
        <dbReference type="EMBL" id="JAE23605.1"/>
    </source>
</evidence>
<sequence length="42" mass="4691">MIKQALKANTLHTPRILFLTRTKRGVATLNGPPAKSWYIGLL</sequence>
<accession>A0A0A9GEW8</accession>
<dbReference type="EMBL" id="GBRH01174291">
    <property type="protein sequence ID" value="JAE23605.1"/>
    <property type="molecule type" value="Transcribed_RNA"/>
</dbReference>
<reference evidence="1" key="1">
    <citation type="submission" date="2014-09" db="EMBL/GenBank/DDBJ databases">
        <authorList>
            <person name="Magalhaes I.L.F."/>
            <person name="Oliveira U."/>
            <person name="Santos F.R."/>
            <person name="Vidigal T.H.D.A."/>
            <person name="Brescovit A.D."/>
            <person name="Santos A.J."/>
        </authorList>
    </citation>
    <scope>NUCLEOTIDE SEQUENCE</scope>
    <source>
        <tissue evidence="1">Shoot tissue taken approximately 20 cm above the soil surface</tissue>
    </source>
</reference>
<dbReference type="AlphaFoldDB" id="A0A0A9GEW8"/>
<protein>
    <submittedName>
        <fullName evidence="1">Uncharacterized protein</fullName>
    </submittedName>
</protein>
<organism evidence="1">
    <name type="scientific">Arundo donax</name>
    <name type="common">Giant reed</name>
    <name type="synonym">Donax arundinaceus</name>
    <dbReference type="NCBI Taxonomy" id="35708"/>
    <lineage>
        <taxon>Eukaryota</taxon>
        <taxon>Viridiplantae</taxon>
        <taxon>Streptophyta</taxon>
        <taxon>Embryophyta</taxon>
        <taxon>Tracheophyta</taxon>
        <taxon>Spermatophyta</taxon>
        <taxon>Magnoliopsida</taxon>
        <taxon>Liliopsida</taxon>
        <taxon>Poales</taxon>
        <taxon>Poaceae</taxon>
        <taxon>PACMAD clade</taxon>
        <taxon>Arundinoideae</taxon>
        <taxon>Arundineae</taxon>
        <taxon>Arundo</taxon>
    </lineage>
</organism>
<reference evidence="1" key="2">
    <citation type="journal article" date="2015" name="Data Brief">
        <title>Shoot transcriptome of the giant reed, Arundo donax.</title>
        <authorList>
            <person name="Barrero R.A."/>
            <person name="Guerrero F.D."/>
            <person name="Moolhuijzen P."/>
            <person name="Goolsby J.A."/>
            <person name="Tidwell J."/>
            <person name="Bellgard S.E."/>
            <person name="Bellgard M.I."/>
        </authorList>
    </citation>
    <scope>NUCLEOTIDE SEQUENCE</scope>
    <source>
        <tissue evidence="1">Shoot tissue taken approximately 20 cm above the soil surface</tissue>
    </source>
</reference>
<proteinExistence type="predicted"/>